<dbReference type="Gene3D" id="3.40.50.970">
    <property type="match status" value="1"/>
</dbReference>
<dbReference type="GO" id="GO:0016624">
    <property type="term" value="F:oxidoreductase activity, acting on the aldehyde or oxo group of donors, disulfide as acceptor"/>
    <property type="evidence" value="ECO:0007669"/>
    <property type="project" value="InterPro"/>
</dbReference>
<dbReference type="InterPro" id="IPR011603">
    <property type="entry name" value="2oxoglutarate_DH_E1"/>
</dbReference>
<feature type="domain" description="Transketolase-like pyrimidine-binding" evidence="8">
    <location>
        <begin position="687"/>
        <end position="892"/>
    </location>
</feature>
<keyword evidence="6" id="KW-0786">Thiamine pyrophosphate</keyword>
<dbReference type="Pfam" id="PF00676">
    <property type="entry name" value="E1_dh"/>
    <property type="match status" value="1"/>
</dbReference>
<dbReference type="GO" id="GO:0030976">
    <property type="term" value="F:thiamine pyrophosphate binding"/>
    <property type="evidence" value="ECO:0007669"/>
    <property type="project" value="InterPro"/>
</dbReference>
<dbReference type="SMART" id="SM00861">
    <property type="entry name" value="Transket_pyr"/>
    <property type="match status" value="1"/>
</dbReference>
<dbReference type="Gene3D" id="3.40.50.12470">
    <property type="match status" value="1"/>
</dbReference>
<name>A0AAV5UWT2_9BILA</name>
<evidence type="ECO:0000256" key="7">
    <source>
        <dbReference type="ARBA" id="ARBA00023128"/>
    </source>
</evidence>
<proteinExistence type="inferred from homology"/>
<gene>
    <name evidence="9" type="ORF">PFISCL1PPCAC_2354</name>
</gene>
<dbReference type="EMBL" id="BTSY01000001">
    <property type="protein sequence ID" value="GMT11057.1"/>
    <property type="molecule type" value="Genomic_DNA"/>
</dbReference>
<dbReference type="PANTHER" id="PTHR23152">
    <property type="entry name" value="2-OXOGLUTARATE DEHYDROGENASE"/>
    <property type="match status" value="1"/>
</dbReference>
<dbReference type="Pfam" id="PF16870">
    <property type="entry name" value="OxoGdeHyase_C"/>
    <property type="match status" value="1"/>
</dbReference>
<evidence type="ECO:0000256" key="3">
    <source>
        <dbReference type="ARBA" id="ARBA00006936"/>
    </source>
</evidence>
<evidence type="ECO:0000313" key="9">
    <source>
        <dbReference type="EMBL" id="GMT11057.1"/>
    </source>
</evidence>
<dbReference type="Gene3D" id="3.40.50.11610">
    <property type="entry name" value="Multifunctional 2-oxoglutarate metabolism enzyme, C-terminal domain"/>
    <property type="match status" value="1"/>
</dbReference>
<dbReference type="InterPro" id="IPR031717">
    <property type="entry name" value="ODO-1/KGD_C"/>
</dbReference>
<dbReference type="InterPro" id="IPR005475">
    <property type="entry name" value="Transketolase-like_Pyr-bd"/>
</dbReference>
<evidence type="ECO:0000256" key="6">
    <source>
        <dbReference type="ARBA" id="ARBA00023052"/>
    </source>
</evidence>
<evidence type="ECO:0000256" key="5">
    <source>
        <dbReference type="ARBA" id="ARBA00023002"/>
    </source>
</evidence>
<evidence type="ECO:0000259" key="8">
    <source>
        <dbReference type="SMART" id="SM00861"/>
    </source>
</evidence>
<evidence type="ECO:0000313" key="10">
    <source>
        <dbReference type="Proteomes" id="UP001432322"/>
    </source>
</evidence>
<sequence length="1037" mass="116698">MEHQEDIDGIKIDRSHDLYSSSTFSFPKCAPLPLPSPTVPCNMIAWSCSDPELQSHEYIKSHFLILLQKYSNSFVAYKYTDKLRYYTLIMFYFLSRSIKLITDIMLCTFKRLRFQAVMISGSRECIDYLQLMSCRGRMLRAGRNLVRLSSRGYRPAKGQFGWLPEPPKSAWTPQGEMSGETAQRVHLVNAFRRFGYLEAELDPLGLAKTRDMPELAPETYGLKSGAAVNEKHSVDDLVDQLRSIYCGPLAIEFMHIANWEERDWLARNFENTISTELRNEERVKLAKTMIRVENFDHFLATKFATVKRYGCEGAEAMFGFFSELFDSAPEKGIDQMMLCIAHRGRLNLLTELMQFPTVQMFRKMRGKPEFPSDVQGSGDVLSHLTSSFDHSTPDGSVHITMLPNPSHLEAINPVAMGKARARARTIEKGDYSTERDSRVGDGVLCVQVHGDGAFSGQGVVWETLALSQAPHFRTGGSIHLVTNNQVAFTAEGHIGRSTTHCTDIAKAIDCPVIHVNGDNPEEVVAATRLAIDYRNKFRKDVFVNLICFRRWGHNELDDPSFTQPIMYKSIESRRSVPTEYSERLVEEGVLTTEEIESEKKAHTEKLLEAFRAIESTPPVANHLSGHWSGMVQAPKSVERWDTGVDLDLLRFVGAASVQTKDGFNVHPHLKKTHVDARLAKLTSGEGIDWATAEALAVGSLLSEGVDVRFSGQDVGRGTFCHRHAMLVDQETDECFVPFNSMHDGQKAFYEVANNLLSEEAILGFEYGYSLDSPRRLCVWEAQFGDFFNGAQIMIDTFVASAEGKWLTQSGLTMLLPHGFDGAGPEHSSCRMERFLQLCDSREDQIPVDGENVNIRIANPTTSAQYFHLLRRQVVPNYRKPLVVVGPKILLRHPQAASSLAEFAPGTSFQNVISEKKDAAKVDKVIFVSGKHWIAVDKARKEKGLEEKVAIVRVESLSPFPVADLQSTLKQYPNAKSYVWSQEEPRNAGAWSFVNPRFENTVGIKLKYAGRRELAWTATAIGQFHSEENEEVIRETFE</sequence>
<dbReference type="Proteomes" id="UP001432322">
    <property type="component" value="Unassembled WGS sequence"/>
</dbReference>
<dbReference type="InterPro" id="IPR042179">
    <property type="entry name" value="KGD_C_sf"/>
</dbReference>
<dbReference type="AlphaFoldDB" id="A0AAV5UWT2"/>
<dbReference type="PANTHER" id="PTHR23152:SF4">
    <property type="entry name" value="2-OXOADIPATE DEHYDROGENASE COMPLEX COMPONENT E1"/>
    <property type="match status" value="1"/>
</dbReference>
<keyword evidence="4" id="KW-0809">Transit peptide</keyword>
<evidence type="ECO:0000256" key="4">
    <source>
        <dbReference type="ARBA" id="ARBA00022946"/>
    </source>
</evidence>
<dbReference type="PIRSF" id="PIRSF000157">
    <property type="entry name" value="Oxoglu_dh_E1"/>
    <property type="match status" value="1"/>
</dbReference>
<comment type="cofactor">
    <cofactor evidence="1">
        <name>thiamine diphosphate</name>
        <dbReference type="ChEBI" id="CHEBI:58937"/>
    </cofactor>
</comment>
<comment type="subcellular location">
    <subcellularLocation>
        <location evidence="2">Mitochondrion</location>
    </subcellularLocation>
</comment>
<evidence type="ECO:0000256" key="2">
    <source>
        <dbReference type="ARBA" id="ARBA00004173"/>
    </source>
</evidence>
<dbReference type="NCBIfam" id="NF006914">
    <property type="entry name" value="PRK09404.1"/>
    <property type="match status" value="1"/>
</dbReference>
<evidence type="ECO:0000256" key="1">
    <source>
        <dbReference type="ARBA" id="ARBA00001964"/>
    </source>
</evidence>
<dbReference type="NCBIfam" id="NF008907">
    <property type="entry name" value="PRK12270.1"/>
    <property type="match status" value="1"/>
</dbReference>
<dbReference type="Gene3D" id="1.10.287.1150">
    <property type="entry name" value="TPP helical domain"/>
    <property type="match status" value="1"/>
</dbReference>
<keyword evidence="5" id="KW-0560">Oxidoreductase</keyword>
<keyword evidence="10" id="KW-1185">Reference proteome</keyword>
<dbReference type="NCBIfam" id="TIGR00239">
    <property type="entry name" value="2oxo_dh_E1"/>
    <property type="match status" value="1"/>
</dbReference>
<dbReference type="InterPro" id="IPR001017">
    <property type="entry name" value="DH_E1"/>
</dbReference>
<accession>A0AAV5UWT2</accession>
<dbReference type="CDD" id="cd02016">
    <property type="entry name" value="TPP_E1_OGDC_like"/>
    <property type="match status" value="1"/>
</dbReference>
<dbReference type="InterPro" id="IPR029061">
    <property type="entry name" value="THDP-binding"/>
</dbReference>
<dbReference type="SUPFAM" id="SSF52518">
    <property type="entry name" value="Thiamin diphosphate-binding fold (THDP-binding)"/>
    <property type="match status" value="2"/>
</dbReference>
<reference evidence="9" key="1">
    <citation type="submission" date="2023-10" db="EMBL/GenBank/DDBJ databases">
        <title>Genome assembly of Pristionchus species.</title>
        <authorList>
            <person name="Yoshida K."/>
            <person name="Sommer R.J."/>
        </authorList>
    </citation>
    <scope>NUCLEOTIDE SEQUENCE</scope>
    <source>
        <strain evidence="9">RS5133</strain>
    </source>
</reference>
<organism evidence="9 10">
    <name type="scientific">Pristionchus fissidentatus</name>
    <dbReference type="NCBI Taxonomy" id="1538716"/>
    <lineage>
        <taxon>Eukaryota</taxon>
        <taxon>Metazoa</taxon>
        <taxon>Ecdysozoa</taxon>
        <taxon>Nematoda</taxon>
        <taxon>Chromadorea</taxon>
        <taxon>Rhabditida</taxon>
        <taxon>Rhabditina</taxon>
        <taxon>Diplogasteromorpha</taxon>
        <taxon>Diplogasteroidea</taxon>
        <taxon>Neodiplogasteridae</taxon>
        <taxon>Pristionchus</taxon>
    </lineage>
</organism>
<keyword evidence="7" id="KW-0496">Mitochondrion</keyword>
<dbReference type="GO" id="GO:0005739">
    <property type="term" value="C:mitochondrion"/>
    <property type="evidence" value="ECO:0007669"/>
    <property type="project" value="UniProtKB-SubCell"/>
</dbReference>
<dbReference type="FunFam" id="3.40.50.970:FF:000135">
    <property type="entry name" value="Uncharacterized protein"/>
    <property type="match status" value="1"/>
</dbReference>
<protein>
    <recommendedName>
        <fullName evidence="8">Transketolase-like pyrimidine-binding domain-containing protein</fullName>
    </recommendedName>
</protein>
<comment type="caution">
    <text evidence="9">The sequence shown here is derived from an EMBL/GenBank/DDBJ whole genome shotgun (WGS) entry which is preliminary data.</text>
</comment>
<comment type="similarity">
    <text evidence="3">Belongs to the alpha-ketoglutarate dehydrogenase family.</text>
</comment>
<dbReference type="Pfam" id="PF02779">
    <property type="entry name" value="Transket_pyr"/>
    <property type="match status" value="1"/>
</dbReference>